<feature type="domain" description="CHAD" evidence="1">
    <location>
        <begin position="14"/>
        <end position="298"/>
    </location>
</feature>
<organism evidence="2 3">
    <name type="scientific">Thiorhodococcus minor</name>
    <dbReference type="NCBI Taxonomy" id="57489"/>
    <lineage>
        <taxon>Bacteria</taxon>
        <taxon>Pseudomonadati</taxon>
        <taxon>Pseudomonadota</taxon>
        <taxon>Gammaproteobacteria</taxon>
        <taxon>Chromatiales</taxon>
        <taxon>Chromatiaceae</taxon>
        <taxon>Thiorhodococcus</taxon>
    </lineage>
</organism>
<sequence length="311" mass="35642">MPKKSKTPPPIDASQTTSEAFASILRHNHDYMLTWLESARDWADIEGVHQTRVAVRRMRSAISLFRDAIPKELTAHWAEELRWIGSQLGQARDLDVFISEGLVAVAPVQLPGEAELRALAESRRAQLYQEQVQPMLDSERFGRFRTELPDWIGTRPWEQAKLKKKRAKRLAASVTVYARHLLDKQERKVLAAGTHVDRTNHFEMHQLRIECKKLRYAAEFFLPLFSGMDEFIAHMKGLQDLLGVMNDVAVTRNLLEDLCGDEGKGDVPLYAGAVVGWRTCEYRQLLASFDDYWEEFVGAKHPWWKKGSTPS</sequence>
<gene>
    <name evidence="2" type="ORF">G3446_19780</name>
</gene>
<evidence type="ECO:0000259" key="1">
    <source>
        <dbReference type="PROSITE" id="PS51708"/>
    </source>
</evidence>
<comment type="caution">
    <text evidence="2">The sequence shown here is derived from an EMBL/GenBank/DDBJ whole genome shotgun (WGS) entry which is preliminary data.</text>
</comment>
<dbReference type="Gene3D" id="1.40.20.10">
    <property type="entry name" value="CHAD domain"/>
    <property type="match status" value="1"/>
</dbReference>
<evidence type="ECO:0000313" key="3">
    <source>
        <dbReference type="Proteomes" id="UP000483379"/>
    </source>
</evidence>
<dbReference type="PROSITE" id="PS51708">
    <property type="entry name" value="CHAD"/>
    <property type="match status" value="1"/>
</dbReference>
<dbReference type="AlphaFoldDB" id="A0A6M0K2U9"/>
<dbReference type="RefSeq" id="WP_164454629.1">
    <property type="nucleotide sequence ID" value="NZ_JAAIJQ010000074.1"/>
</dbReference>
<name>A0A6M0K2U9_9GAMM</name>
<dbReference type="PANTHER" id="PTHR39339:SF1">
    <property type="entry name" value="CHAD DOMAIN-CONTAINING PROTEIN"/>
    <property type="match status" value="1"/>
</dbReference>
<protein>
    <submittedName>
        <fullName evidence="2">CHAD domain-containing protein</fullName>
    </submittedName>
</protein>
<dbReference type="Proteomes" id="UP000483379">
    <property type="component" value="Unassembled WGS sequence"/>
</dbReference>
<dbReference type="SMART" id="SM00880">
    <property type="entry name" value="CHAD"/>
    <property type="match status" value="1"/>
</dbReference>
<dbReference type="EMBL" id="JAAIJQ010000074">
    <property type="protein sequence ID" value="NEV64096.1"/>
    <property type="molecule type" value="Genomic_DNA"/>
</dbReference>
<accession>A0A6M0K2U9</accession>
<reference evidence="2 3" key="1">
    <citation type="submission" date="2020-02" db="EMBL/GenBank/DDBJ databases">
        <title>Genome sequences of Thiorhodococcus mannitoliphagus and Thiorhodococcus minor, purple sulfur photosynthetic bacteria in the gammaproteobacterial family, Chromatiaceae.</title>
        <authorList>
            <person name="Aviles F.A."/>
            <person name="Meyer T.E."/>
            <person name="Kyndt J.A."/>
        </authorList>
    </citation>
    <scope>NUCLEOTIDE SEQUENCE [LARGE SCALE GENOMIC DNA]</scope>
    <source>
        <strain evidence="2 3">DSM 11518</strain>
    </source>
</reference>
<proteinExistence type="predicted"/>
<dbReference type="InterPro" id="IPR038186">
    <property type="entry name" value="CHAD_dom_sf"/>
</dbReference>
<dbReference type="PANTHER" id="PTHR39339">
    <property type="entry name" value="SLR1444 PROTEIN"/>
    <property type="match status" value="1"/>
</dbReference>
<dbReference type="InterPro" id="IPR007899">
    <property type="entry name" value="CHAD_dom"/>
</dbReference>
<keyword evidence="3" id="KW-1185">Reference proteome</keyword>
<dbReference type="Pfam" id="PF05235">
    <property type="entry name" value="CHAD"/>
    <property type="match status" value="1"/>
</dbReference>
<evidence type="ECO:0000313" key="2">
    <source>
        <dbReference type="EMBL" id="NEV64096.1"/>
    </source>
</evidence>